<evidence type="ECO:0000256" key="3">
    <source>
        <dbReference type="ARBA" id="ARBA00022516"/>
    </source>
</evidence>
<reference evidence="12" key="1">
    <citation type="submission" date="2016-10" db="EMBL/GenBank/DDBJ databases">
        <authorList>
            <person name="Varghese N."/>
            <person name="Submissions S."/>
        </authorList>
    </citation>
    <scope>NUCLEOTIDE SEQUENCE [LARGE SCALE GENOMIC DNA]</scope>
    <source>
        <strain evidence="12">DSM 45419</strain>
    </source>
</reference>
<keyword evidence="4 8" id="KW-0276">Fatty acid metabolism</keyword>
<dbReference type="NCBIfam" id="TIGR00531">
    <property type="entry name" value="BCCP"/>
    <property type="match status" value="1"/>
</dbReference>
<sequence length="178" mass="18545">MSASEFPPRTIAATPATGPDDEAPDLRDEVLALARSLPGELRKLTVRNGDRAIEVEWAPEALPAGVVAPPAPPAQGTPGGRDAQPTAPPEPAQEVAATVRSPLVGTFYAAPSPGADPFVRVGDEIEQGQTVGIVEAMKLMNPIVADEAGVVAEVLVGDAESVEYDQVIMRLRPPGRSR</sequence>
<protein>
    <recommendedName>
        <fullName evidence="2 8">Biotin carboxyl carrier protein of acetyl-CoA carboxylase</fullName>
    </recommendedName>
</protein>
<name>A0A1G9WWA8_9ACTN</name>
<evidence type="ECO:0000256" key="2">
    <source>
        <dbReference type="ARBA" id="ARBA00017562"/>
    </source>
</evidence>
<dbReference type="OrthoDB" id="9811735at2"/>
<dbReference type="Proteomes" id="UP000198680">
    <property type="component" value="Unassembled WGS sequence"/>
</dbReference>
<feature type="region of interest" description="Disordered" evidence="9">
    <location>
        <begin position="1"/>
        <end position="25"/>
    </location>
</feature>
<dbReference type="GO" id="GO:0003989">
    <property type="term" value="F:acetyl-CoA carboxylase activity"/>
    <property type="evidence" value="ECO:0007669"/>
    <property type="project" value="InterPro"/>
</dbReference>
<dbReference type="Pfam" id="PF00364">
    <property type="entry name" value="Biotin_lipoyl"/>
    <property type="match status" value="1"/>
</dbReference>
<organism evidence="11 12">
    <name type="scientific">Geodermatophilus siccatus</name>
    <dbReference type="NCBI Taxonomy" id="1137991"/>
    <lineage>
        <taxon>Bacteria</taxon>
        <taxon>Bacillati</taxon>
        <taxon>Actinomycetota</taxon>
        <taxon>Actinomycetes</taxon>
        <taxon>Geodermatophilales</taxon>
        <taxon>Geodermatophilaceae</taxon>
        <taxon>Geodermatophilus</taxon>
    </lineage>
</organism>
<evidence type="ECO:0000259" key="10">
    <source>
        <dbReference type="PROSITE" id="PS50968"/>
    </source>
</evidence>
<dbReference type="GO" id="GO:0006633">
    <property type="term" value="P:fatty acid biosynthetic process"/>
    <property type="evidence" value="ECO:0007669"/>
    <property type="project" value="UniProtKB-UniPathway"/>
</dbReference>
<dbReference type="UniPathway" id="UPA00094"/>
<dbReference type="PANTHER" id="PTHR45266:SF3">
    <property type="entry name" value="OXALOACETATE DECARBOXYLASE ALPHA CHAIN"/>
    <property type="match status" value="1"/>
</dbReference>
<evidence type="ECO:0000256" key="4">
    <source>
        <dbReference type="ARBA" id="ARBA00022832"/>
    </source>
</evidence>
<evidence type="ECO:0000256" key="7">
    <source>
        <dbReference type="ARBA" id="ARBA00023267"/>
    </source>
</evidence>
<dbReference type="STRING" id="1137991.SAMN05660642_03546"/>
<dbReference type="SUPFAM" id="SSF51230">
    <property type="entry name" value="Single hybrid motif"/>
    <property type="match status" value="1"/>
</dbReference>
<dbReference type="InterPro" id="IPR000089">
    <property type="entry name" value="Biotin_lipoyl"/>
</dbReference>
<evidence type="ECO:0000256" key="8">
    <source>
        <dbReference type="RuleBase" id="RU364072"/>
    </source>
</evidence>
<feature type="domain" description="Lipoyl-binding" evidence="10">
    <location>
        <begin position="96"/>
        <end position="172"/>
    </location>
</feature>
<evidence type="ECO:0000256" key="1">
    <source>
        <dbReference type="ARBA" id="ARBA00005194"/>
    </source>
</evidence>
<keyword evidence="6 8" id="KW-0275">Fatty acid biosynthesis</keyword>
<dbReference type="Gene3D" id="2.40.50.100">
    <property type="match status" value="1"/>
</dbReference>
<accession>A0A1G9WWA8</accession>
<dbReference type="PRINTS" id="PR01071">
    <property type="entry name" value="ACOABIOTINCC"/>
</dbReference>
<evidence type="ECO:0000256" key="6">
    <source>
        <dbReference type="ARBA" id="ARBA00023160"/>
    </source>
</evidence>
<keyword evidence="12" id="KW-1185">Reference proteome</keyword>
<dbReference type="InterPro" id="IPR050709">
    <property type="entry name" value="Biotin_Carboxyl_Carrier/Decarb"/>
</dbReference>
<dbReference type="RefSeq" id="WP_091221342.1">
    <property type="nucleotide sequence ID" value="NZ_FNHE01000009.1"/>
</dbReference>
<dbReference type="InterPro" id="IPR011053">
    <property type="entry name" value="Single_hybrid_motif"/>
</dbReference>
<dbReference type="PANTHER" id="PTHR45266">
    <property type="entry name" value="OXALOACETATE DECARBOXYLASE ALPHA CHAIN"/>
    <property type="match status" value="1"/>
</dbReference>
<keyword evidence="3 8" id="KW-0444">Lipid biosynthesis</keyword>
<dbReference type="PROSITE" id="PS00188">
    <property type="entry name" value="BIOTIN"/>
    <property type="match status" value="1"/>
</dbReference>
<dbReference type="GO" id="GO:0009317">
    <property type="term" value="C:acetyl-CoA carboxylase complex"/>
    <property type="evidence" value="ECO:0007669"/>
    <property type="project" value="InterPro"/>
</dbReference>
<dbReference type="EMBL" id="FNHE01000009">
    <property type="protein sequence ID" value="SDM88383.1"/>
    <property type="molecule type" value="Genomic_DNA"/>
</dbReference>
<evidence type="ECO:0000256" key="9">
    <source>
        <dbReference type="SAM" id="MobiDB-lite"/>
    </source>
</evidence>
<evidence type="ECO:0000313" key="12">
    <source>
        <dbReference type="Proteomes" id="UP000198680"/>
    </source>
</evidence>
<feature type="compositionally biased region" description="Low complexity" evidence="9">
    <location>
        <begin position="59"/>
        <end position="68"/>
    </location>
</feature>
<dbReference type="InterPro" id="IPR001249">
    <property type="entry name" value="AcCoA_biotinCC"/>
</dbReference>
<evidence type="ECO:0000313" key="11">
    <source>
        <dbReference type="EMBL" id="SDM88383.1"/>
    </source>
</evidence>
<gene>
    <name evidence="11" type="ORF">SAMN05660642_03546</name>
</gene>
<comment type="pathway">
    <text evidence="1 8">Lipid metabolism; fatty acid biosynthesis.</text>
</comment>
<dbReference type="AlphaFoldDB" id="A0A1G9WWA8"/>
<dbReference type="CDD" id="cd06850">
    <property type="entry name" value="biotinyl_domain"/>
    <property type="match status" value="1"/>
</dbReference>
<comment type="function">
    <text evidence="8">This protein is a component of the acetyl coenzyme A carboxylase complex; first, biotin carboxylase catalyzes the carboxylation of the carrier protein and then the transcarboxylase transfers the carboxyl group to form malonyl-CoA.</text>
</comment>
<dbReference type="InterPro" id="IPR001882">
    <property type="entry name" value="Biotin_BS"/>
</dbReference>
<keyword evidence="5 8" id="KW-0443">Lipid metabolism</keyword>
<keyword evidence="7 8" id="KW-0092">Biotin</keyword>
<evidence type="ECO:0000256" key="5">
    <source>
        <dbReference type="ARBA" id="ARBA00023098"/>
    </source>
</evidence>
<proteinExistence type="predicted"/>
<feature type="region of interest" description="Disordered" evidence="9">
    <location>
        <begin position="59"/>
        <end position="98"/>
    </location>
</feature>
<dbReference type="PROSITE" id="PS50968">
    <property type="entry name" value="BIOTINYL_LIPOYL"/>
    <property type="match status" value="1"/>
</dbReference>